<keyword evidence="7" id="KW-0862">Zinc</keyword>
<feature type="site" description="Interaction with DNA" evidence="12">
    <location>
        <position position="172"/>
    </location>
</feature>
<dbReference type="GO" id="GO:0003917">
    <property type="term" value="F:DNA topoisomerase type I (single strand cut, ATP-independent) activity"/>
    <property type="evidence" value="ECO:0007669"/>
    <property type="project" value="UniProtKB-UniRule"/>
</dbReference>
<dbReference type="InterPro" id="IPR013825">
    <property type="entry name" value="Topo_IA_cen_sub2"/>
</dbReference>
<evidence type="ECO:0000256" key="11">
    <source>
        <dbReference type="ARBA" id="ARBA00023235"/>
    </source>
</evidence>
<dbReference type="CDD" id="cd00186">
    <property type="entry name" value="TOP1Ac"/>
    <property type="match status" value="1"/>
</dbReference>
<dbReference type="GO" id="GO:0008270">
    <property type="term" value="F:zinc ion binding"/>
    <property type="evidence" value="ECO:0007669"/>
    <property type="project" value="UniProtKB-KW"/>
</dbReference>
<dbReference type="InterPro" id="IPR006171">
    <property type="entry name" value="TOPRIM_dom"/>
</dbReference>
<dbReference type="Gene3D" id="3.40.50.140">
    <property type="match status" value="1"/>
</dbReference>
<comment type="subunit">
    <text evidence="12">Monomer.</text>
</comment>
<feature type="site" description="Interaction with DNA" evidence="12">
    <location>
        <position position="504"/>
    </location>
</feature>
<keyword evidence="8" id="KW-0460">Magnesium</keyword>
<evidence type="ECO:0000313" key="16">
    <source>
        <dbReference type="Proteomes" id="UP000177876"/>
    </source>
</evidence>
<protein>
    <recommendedName>
        <fullName evidence="12">DNA topoisomerase 1</fullName>
        <ecNumber evidence="12">5.6.2.1</ecNumber>
    </recommendedName>
    <alternativeName>
        <fullName evidence="12">DNA topoisomerase I</fullName>
    </alternativeName>
</protein>
<feature type="site" description="Interaction with DNA" evidence="12">
    <location>
        <position position="168"/>
    </location>
</feature>
<dbReference type="InterPro" id="IPR028612">
    <property type="entry name" value="Topoisom_1_IA"/>
</dbReference>
<dbReference type="Pfam" id="PF01751">
    <property type="entry name" value="Toprim"/>
    <property type="match status" value="1"/>
</dbReference>
<keyword evidence="5" id="KW-0677">Repeat</keyword>
<evidence type="ECO:0000256" key="7">
    <source>
        <dbReference type="ARBA" id="ARBA00022833"/>
    </source>
</evidence>
<gene>
    <name evidence="12" type="primary">topA</name>
    <name evidence="15" type="ORF">A2Y75_00270</name>
</gene>
<comment type="catalytic activity">
    <reaction evidence="1 12">
        <text>ATP-independent breakage of single-stranded DNA, followed by passage and rejoining.</text>
        <dbReference type="EC" id="5.6.2.1"/>
    </reaction>
</comment>
<evidence type="ECO:0000256" key="2">
    <source>
        <dbReference type="ARBA" id="ARBA00001946"/>
    </source>
</evidence>
<comment type="similarity">
    <text evidence="3 12">Belongs to the type IA topoisomerase family.</text>
</comment>
<dbReference type="STRING" id="1797197.A2Y75_00270"/>
<accession>A0A1F2WQ45</accession>
<dbReference type="InterPro" id="IPR000380">
    <property type="entry name" value="Topo_IA"/>
</dbReference>
<dbReference type="EMBL" id="MELK01000019">
    <property type="protein sequence ID" value="OFW58961.1"/>
    <property type="molecule type" value="Genomic_DNA"/>
</dbReference>
<organism evidence="15 16">
    <name type="scientific">Candidatus Solincola sediminis</name>
    <dbReference type="NCBI Taxonomy" id="1797199"/>
    <lineage>
        <taxon>Bacteria</taxon>
        <taxon>Bacillati</taxon>
        <taxon>Actinomycetota</taxon>
        <taxon>Candidatus Geothermincolia</taxon>
        <taxon>Candidatus Geothermincolales</taxon>
        <taxon>Candidatus Geothermincolaceae</taxon>
        <taxon>Candidatus Solincola</taxon>
    </lineage>
</organism>
<evidence type="ECO:0000256" key="12">
    <source>
        <dbReference type="HAMAP-Rule" id="MF_00952"/>
    </source>
</evidence>
<evidence type="ECO:0000256" key="10">
    <source>
        <dbReference type="ARBA" id="ARBA00023125"/>
    </source>
</evidence>
<dbReference type="InterPro" id="IPR013826">
    <property type="entry name" value="Topo_IA_cen_sub3"/>
</dbReference>
<dbReference type="Gene3D" id="2.70.20.10">
    <property type="entry name" value="Topoisomerase I, domain 3"/>
    <property type="match status" value="1"/>
</dbReference>
<dbReference type="InterPro" id="IPR013498">
    <property type="entry name" value="Topo_IA_Znf"/>
</dbReference>
<keyword evidence="9 12" id="KW-0799">Topoisomerase</keyword>
<dbReference type="AlphaFoldDB" id="A0A1F2WQ45"/>
<dbReference type="InterPro" id="IPR013824">
    <property type="entry name" value="Topo_IA_cen_sub1"/>
</dbReference>
<dbReference type="PROSITE" id="PS52039">
    <property type="entry name" value="TOPO_IA_2"/>
    <property type="match status" value="1"/>
</dbReference>
<dbReference type="Proteomes" id="UP000177876">
    <property type="component" value="Unassembled WGS sequence"/>
</dbReference>
<reference evidence="15 16" key="1">
    <citation type="journal article" date="2016" name="Nat. Commun.">
        <title>Thousands of microbial genomes shed light on interconnected biogeochemical processes in an aquifer system.</title>
        <authorList>
            <person name="Anantharaman K."/>
            <person name="Brown C.T."/>
            <person name="Hug L.A."/>
            <person name="Sharon I."/>
            <person name="Castelle C.J."/>
            <person name="Probst A.J."/>
            <person name="Thomas B.C."/>
            <person name="Singh A."/>
            <person name="Wilkins M.J."/>
            <person name="Karaoz U."/>
            <person name="Brodie E.L."/>
            <person name="Williams K.H."/>
            <person name="Hubbard S.S."/>
            <person name="Banfield J.F."/>
        </authorList>
    </citation>
    <scope>NUCLEOTIDE SEQUENCE [LARGE SCALE GENOMIC DNA]</scope>
</reference>
<evidence type="ECO:0000313" key="15">
    <source>
        <dbReference type="EMBL" id="OFW58961.1"/>
    </source>
</evidence>
<dbReference type="SMART" id="SM00436">
    <property type="entry name" value="TOP1Bc"/>
    <property type="match status" value="1"/>
</dbReference>
<comment type="function">
    <text evidence="12">Releases the supercoiling and torsional tension of DNA, which is introduced during the DNA replication and transcription, by transiently cleaving and rejoining one strand of the DNA duplex. Introduces a single-strand break via transesterification at a target site in duplex DNA. The scissile phosphodiester is attacked by the catalytic tyrosine of the enzyme, resulting in the formation of a DNA-(5'-phosphotyrosyl)-enzyme intermediate and the expulsion of a 3'-OH DNA strand. The free DNA strand then undergoes passage around the unbroken strand, thus removing DNA supercoils. Finally, in the religation step, the DNA 3'-OH attacks the covalent intermediate to expel the active-site tyrosine and restore the DNA phosphodiester backbone.</text>
</comment>
<dbReference type="PANTHER" id="PTHR11390:SF26">
    <property type="entry name" value="DNA TOPOISOMERASE 1"/>
    <property type="match status" value="1"/>
</dbReference>
<dbReference type="InterPro" id="IPR013497">
    <property type="entry name" value="Topo_IA_cen"/>
</dbReference>
<dbReference type="GO" id="GO:0006310">
    <property type="term" value="P:DNA recombination"/>
    <property type="evidence" value="ECO:0007669"/>
    <property type="project" value="TreeGrafter"/>
</dbReference>
<dbReference type="NCBIfam" id="TIGR01057">
    <property type="entry name" value="topA_arch"/>
    <property type="match status" value="1"/>
</dbReference>
<dbReference type="InterPro" id="IPR023405">
    <property type="entry name" value="Topo_IA_core_domain"/>
</dbReference>
<dbReference type="InterPro" id="IPR005739">
    <property type="entry name" value="TopoI_arch"/>
</dbReference>
<sequence>MRGMKLIITEKNTTAKRISSILSDDKARALSKSTNPVYAFKMDGEEVHCLGLKGHILKVDFPDAYQQWQDVEPRELIHADIIKIPTNKALIKAMQTEAKQADEVIIATDFDREGELIGVDAINQVKQVRPEIPVKRARFSALTPVEIKRVFAHLEEPYYDLASAGEARQDIDLIWGASLTRFISLASTRLGKYFLSAGRVQSPTLALIVDREKERKAFVPTPFWTLKINCIKEGETFQAVHAKERFLVEKEARDAFSHLQDTALMREVKITERSVRPPIPFNTTGFLTTAASLGFSAARAMSVAENLYMNGYISYPRTDNTVYPASLELREILQEVSKSPDFAQSCAMLLKQDKLTPTRGKKETTDHPPIHPTAAAFRGKLSNQEWRIYELVVRRFMATLAPAAVVQSIRADLDCGPEPFIARGNRIAFEGWYRHYPYGVKKEVILPALETGDVVAVEDPPELKESETQPPARYGQGKLIEKMEELGLGTKSTRHSIIESLYQRGYIYGDPIVPTETGISVTEALRKFAGVISSPEMTAQLENDMDAIAEGKETQLQVLGKSRDILSEVMNHLETSKEEVAAEIRNGIKGDRILGACPSCGSNLRMVKAKKSKKRFVGCSNYPECTTTYPLPQTGTVTPTGEVCQDCGSPKVRVLNKGRKPWTFCLDPDCPTKKKTGDASG</sequence>
<dbReference type="Pfam" id="PF01131">
    <property type="entry name" value="Topoisom_bac"/>
    <property type="match status" value="1"/>
</dbReference>
<feature type="active site" description="O-(5'-phospho-DNA)-tyrosine intermediate" evidence="12">
    <location>
        <position position="315"/>
    </location>
</feature>
<dbReference type="Gene3D" id="1.10.290.10">
    <property type="entry name" value="Topoisomerase I, domain 4"/>
    <property type="match status" value="1"/>
</dbReference>
<dbReference type="GO" id="GO:0006281">
    <property type="term" value="P:DNA repair"/>
    <property type="evidence" value="ECO:0007669"/>
    <property type="project" value="TreeGrafter"/>
</dbReference>
<evidence type="ECO:0000256" key="8">
    <source>
        <dbReference type="ARBA" id="ARBA00022842"/>
    </source>
</evidence>
<dbReference type="SUPFAM" id="SSF56712">
    <property type="entry name" value="Prokaryotic type I DNA topoisomerase"/>
    <property type="match status" value="1"/>
</dbReference>
<feature type="site" description="Interaction with DNA" evidence="12">
    <location>
        <position position="317"/>
    </location>
</feature>
<dbReference type="InterPro" id="IPR034144">
    <property type="entry name" value="TOPRIM_TopoIII"/>
</dbReference>
<dbReference type="EC" id="5.6.2.1" evidence="12"/>
<keyword evidence="6" id="KW-0863">Zinc-finger</keyword>
<dbReference type="HAMAP" id="MF_00952">
    <property type="entry name" value="Topoisom_1_prok"/>
    <property type="match status" value="1"/>
</dbReference>
<dbReference type="GO" id="GO:0003677">
    <property type="term" value="F:DNA binding"/>
    <property type="evidence" value="ECO:0007669"/>
    <property type="project" value="UniProtKB-KW"/>
</dbReference>
<feature type="site" description="Interaction with DNA" evidence="12">
    <location>
        <position position="55"/>
    </location>
</feature>
<dbReference type="GO" id="GO:0005694">
    <property type="term" value="C:chromosome"/>
    <property type="evidence" value="ECO:0007669"/>
    <property type="project" value="InterPro"/>
</dbReference>
<dbReference type="CDD" id="cd03362">
    <property type="entry name" value="TOPRIM_TopoIA_TopoIII"/>
    <property type="match status" value="1"/>
</dbReference>
<dbReference type="Gene3D" id="1.10.460.10">
    <property type="entry name" value="Topoisomerase I, domain 2"/>
    <property type="match status" value="1"/>
</dbReference>
<dbReference type="SMART" id="SM00437">
    <property type="entry name" value="TOP1Ac"/>
    <property type="match status" value="1"/>
</dbReference>
<feature type="region of interest" description="Interaction with DNA" evidence="12">
    <location>
        <begin position="196"/>
        <end position="201"/>
    </location>
</feature>
<keyword evidence="4" id="KW-0479">Metal-binding</keyword>
<dbReference type="FunFam" id="1.10.290.10:FF:000003">
    <property type="entry name" value="DNA topoisomerase"/>
    <property type="match status" value="1"/>
</dbReference>
<dbReference type="GO" id="GO:0006265">
    <property type="term" value="P:DNA topological change"/>
    <property type="evidence" value="ECO:0007669"/>
    <property type="project" value="UniProtKB-UniRule"/>
</dbReference>
<dbReference type="PANTHER" id="PTHR11390">
    <property type="entry name" value="PROKARYOTIC DNA TOPOISOMERASE"/>
    <property type="match status" value="1"/>
</dbReference>
<dbReference type="InterPro" id="IPR003602">
    <property type="entry name" value="Topo_IA_DNA-bd_dom"/>
</dbReference>
<dbReference type="InterPro" id="IPR003601">
    <property type="entry name" value="Topo_IA_2"/>
</dbReference>
<feature type="domain" description="Topo IA-type catalytic" evidence="14">
    <location>
        <begin position="158"/>
        <end position="570"/>
    </location>
</feature>
<dbReference type="InterPro" id="IPR023406">
    <property type="entry name" value="Topo_IA_AS"/>
</dbReference>
<dbReference type="Pfam" id="PF01396">
    <property type="entry name" value="Zn_ribbon_Top1"/>
    <property type="match status" value="1"/>
</dbReference>
<keyword evidence="10 12" id="KW-0238">DNA-binding</keyword>
<dbReference type="SMART" id="SM00493">
    <property type="entry name" value="TOPRIM"/>
    <property type="match status" value="1"/>
</dbReference>
<evidence type="ECO:0000256" key="4">
    <source>
        <dbReference type="ARBA" id="ARBA00022723"/>
    </source>
</evidence>
<evidence type="ECO:0000256" key="5">
    <source>
        <dbReference type="ARBA" id="ARBA00022737"/>
    </source>
</evidence>
<evidence type="ECO:0000256" key="3">
    <source>
        <dbReference type="ARBA" id="ARBA00009446"/>
    </source>
</evidence>
<evidence type="ECO:0000256" key="6">
    <source>
        <dbReference type="ARBA" id="ARBA00022771"/>
    </source>
</evidence>
<comment type="cofactor">
    <cofactor evidence="2">
        <name>Mg(2+)</name>
        <dbReference type="ChEBI" id="CHEBI:18420"/>
    </cofactor>
</comment>
<dbReference type="PRINTS" id="PR00417">
    <property type="entry name" value="PRTPISMRASEI"/>
</dbReference>
<proteinExistence type="inferred from homology"/>
<dbReference type="PROSITE" id="PS50880">
    <property type="entry name" value="TOPRIM"/>
    <property type="match status" value="1"/>
</dbReference>
<comment type="caution">
    <text evidence="12">Lacks conserved residue(s) required for the propagation of feature annotation.</text>
</comment>
<comment type="caution">
    <text evidence="15">The sequence shown here is derived from an EMBL/GenBank/DDBJ whole genome shotgun (WGS) entry which is preliminary data.</text>
</comment>
<evidence type="ECO:0000259" key="13">
    <source>
        <dbReference type="PROSITE" id="PS50880"/>
    </source>
</evidence>
<feature type="domain" description="Toprim" evidence="13">
    <location>
        <begin position="4"/>
        <end position="144"/>
    </location>
</feature>
<dbReference type="PROSITE" id="PS00396">
    <property type="entry name" value="TOPO_IA_1"/>
    <property type="match status" value="1"/>
</dbReference>
<evidence type="ECO:0000259" key="14">
    <source>
        <dbReference type="PROSITE" id="PS52039"/>
    </source>
</evidence>
<dbReference type="Gene3D" id="3.30.65.10">
    <property type="entry name" value="Bacterial Topoisomerase I, domain 1"/>
    <property type="match status" value="1"/>
</dbReference>
<evidence type="ECO:0000256" key="1">
    <source>
        <dbReference type="ARBA" id="ARBA00000213"/>
    </source>
</evidence>
<name>A0A1F2WQ45_9ACTN</name>
<evidence type="ECO:0000256" key="9">
    <source>
        <dbReference type="ARBA" id="ARBA00023029"/>
    </source>
</evidence>
<keyword evidence="11 12" id="KW-0413">Isomerase</keyword>
<dbReference type="NCBIfam" id="NF005555">
    <property type="entry name" value="PRK07220.1"/>
    <property type="match status" value="1"/>
</dbReference>